<dbReference type="AlphaFoldDB" id="A0A6P6Y190"/>
<feature type="region of interest" description="Disordered" evidence="1">
    <location>
        <begin position="313"/>
        <end position="435"/>
    </location>
</feature>
<sequence>MMNTDKRTPELKKQSNYHGHEDDGNHNNKLFGHKRPEESNDYLRIHNQLPTSTMTIQRQYSERLFQWLEQKRLDQSFTIRLPRFKDIGKFITCNYFYETVAGYSSDERTRSFYDSLKIGDKFVAKVMRIYSRNAEVLLVWSYKRDINDLKLKANLQLEPHLRKSKLNRGRNNDDDGHNIELSELINVELINFDLRSYHLDVIRCESIEKYGHDNDLDEIDETAIRHGRFRTIKPDQQSFFDYMMDHNDLRNPSLVKLHPFTSLKNLDHVVTCLEYRNEVKAHKLQANDGSAIIAESSKATIVPTDIDLTPRKSSSIVEPKFSKSFPKKRSRSSSSTSTSSDSKSSSSSSSHGHHRRRRYKSKDDNINNYNRKNKKRRRSHHHKMKKSRHKRTSSVISNSSSESESRKSHRNKKRKKKKSSKDSKHRSKTNINDNRIDDKILQLLKFT</sequence>
<feature type="compositionally biased region" description="Low complexity" evidence="1">
    <location>
        <begin position="332"/>
        <end position="350"/>
    </location>
</feature>
<proteinExistence type="predicted"/>
<feature type="compositionally biased region" description="Basic residues" evidence="1">
    <location>
        <begin position="371"/>
        <end position="392"/>
    </location>
</feature>
<organism evidence="2 3">
    <name type="scientific">Dermatophagoides pteronyssinus</name>
    <name type="common">European house dust mite</name>
    <dbReference type="NCBI Taxonomy" id="6956"/>
    <lineage>
        <taxon>Eukaryota</taxon>
        <taxon>Metazoa</taxon>
        <taxon>Ecdysozoa</taxon>
        <taxon>Arthropoda</taxon>
        <taxon>Chelicerata</taxon>
        <taxon>Arachnida</taxon>
        <taxon>Acari</taxon>
        <taxon>Acariformes</taxon>
        <taxon>Sarcoptiformes</taxon>
        <taxon>Astigmata</taxon>
        <taxon>Psoroptidia</taxon>
        <taxon>Analgoidea</taxon>
        <taxon>Pyroglyphidae</taxon>
        <taxon>Dermatophagoidinae</taxon>
        <taxon>Dermatophagoides</taxon>
    </lineage>
</organism>
<evidence type="ECO:0000313" key="3">
    <source>
        <dbReference type="RefSeq" id="XP_027198876.1"/>
    </source>
</evidence>
<protein>
    <submittedName>
        <fullName evidence="3">Uncharacterized protein LOC113793109</fullName>
    </submittedName>
</protein>
<feature type="compositionally biased region" description="Low complexity" evidence="1">
    <location>
        <begin position="393"/>
        <end position="402"/>
    </location>
</feature>
<evidence type="ECO:0000313" key="2">
    <source>
        <dbReference type="Proteomes" id="UP000515146"/>
    </source>
</evidence>
<dbReference type="InParanoid" id="A0A6P6Y190"/>
<evidence type="ECO:0000256" key="1">
    <source>
        <dbReference type="SAM" id="MobiDB-lite"/>
    </source>
</evidence>
<feature type="region of interest" description="Disordered" evidence="1">
    <location>
        <begin position="1"/>
        <end position="33"/>
    </location>
</feature>
<gene>
    <name evidence="3" type="primary">LOC113793109</name>
</gene>
<dbReference type="RefSeq" id="XP_027198876.1">
    <property type="nucleotide sequence ID" value="XM_027343075.1"/>
</dbReference>
<feature type="compositionally biased region" description="Basic and acidic residues" evidence="1">
    <location>
        <begin position="1"/>
        <end position="26"/>
    </location>
</feature>
<dbReference type="Proteomes" id="UP000515146">
    <property type="component" value="Unplaced"/>
</dbReference>
<feature type="compositionally biased region" description="Basic residues" evidence="1">
    <location>
        <begin position="407"/>
        <end position="428"/>
    </location>
</feature>
<keyword evidence="2" id="KW-1185">Reference proteome</keyword>
<dbReference type="OMA" id="WSPKRDI"/>
<name>A0A6P6Y190_DERPT</name>
<dbReference type="OrthoDB" id="6516424at2759"/>
<reference evidence="3" key="1">
    <citation type="submission" date="2025-08" db="UniProtKB">
        <authorList>
            <consortium name="RefSeq"/>
        </authorList>
    </citation>
    <scope>IDENTIFICATION</scope>
    <source>
        <strain evidence="3">Airmid</strain>
    </source>
</reference>
<dbReference type="KEGG" id="dpte:113793109"/>
<feature type="compositionally biased region" description="Basic residues" evidence="1">
    <location>
        <begin position="351"/>
        <end position="360"/>
    </location>
</feature>
<accession>A0A6P6Y190</accession>